<gene>
    <name evidence="3" type="ORF">CyHV3_ORF53</name>
</gene>
<evidence type="ECO:0000313" key="2">
    <source>
        <dbReference type="EMBL" id="ABC55191.1"/>
    </source>
</evidence>
<proteinExistence type="predicted"/>
<dbReference type="KEGG" id="vg:11266383"/>
<dbReference type="OrthoDB" id="30785at10239"/>
<reference evidence="4 5" key="1">
    <citation type="journal article" date="2007" name="J. Virol.">
        <title>Genome sequences of three koi herpesvirus isolates representing the expanding distribution of an emerging disease threatening koi and common carp worldwide.</title>
        <authorList>
            <person name="Aoki T."/>
            <person name="Hirono I."/>
            <person name="Kurokawa K."/>
            <person name="Fukuda H."/>
            <person name="Nahary R."/>
            <person name="Eldar A."/>
            <person name="Davison A.J."/>
            <person name="Waltzek T.B."/>
            <person name="Bercovier H."/>
            <person name="Hedrick R.P."/>
        </authorList>
    </citation>
    <scope>NUCLEOTIDE SEQUENCE [LARGE SCALE GENOMIC DNA]</scope>
    <source>
        <strain evidence="2">KHV-I</strain>
        <strain evidence="3 5">KHV-U</strain>
    </source>
</reference>
<dbReference type="Proteomes" id="UP000106924">
    <property type="component" value="Segment"/>
</dbReference>
<sequence>MIPYYELETMVAARYQQLLGELGEETVARLQLPNALSTMFTCRSELLKYDLETQYPELMQVFYNDLHALMGTNVLNGWSTLCDQERVKPLDRDYLRCVPGAVEAGWTAEFISKGEFFNLLRDPKRSLTRAEEDEVRPMTRFGAYDKLALSNALAPESVYPSAVQLLHNALKHTRARWFSEVGGCGPSDDIDDELAQLESMARYVDCLLRTPSGDEPVQSLIENRLLNVFAGSRVHLTVAKPPIDSVYYARRRPPPPSQGPSPPSAHPPSPASPAQPSRSSPSPPSARLGKRKRASSVLNEAVNHGPILEDGLLSKETLVLLPACLSYQLRSPPMGIRIKRSCVKLGVLANGTSALYADAHGVYVVGEGGVTYDLMRCNVDSPLVKPHGFCVKVASSVRELVTGRLDYETFETRQMIVLPDVDYEKAHLHPVCETPKPTPRNFDLVRVNQMLASINCITHRKTWFLCFYGNDYRKAPRSEHLDRVFISGMDDDEDDDETALYHFQQAMLALKCEKCGADSQEERQTFTALFNHNEKPRRPHRLCARCVAKVADRPTNLKIPCISVNQFLESIH</sequence>
<organism evidence="2 4">
    <name type="scientific">Cyprinid herpesvirus 3</name>
    <name type="common">CyHV-3</name>
    <dbReference type="NCBI Taxonomy" id="180230"/>
    <lineage>
        <taxon>Viruses</taxon>
        <taxon>Duplodnaviria</taxon>
        <taxon>Heunggongvirae</taxon>
        <taxon>Peploviricota</taxon>
        <taxon>Herviviricetes</taxon>
        <taxon>Herpesvirales</taxon>
        <taxon>Alloherpesviridae</taxon>
        <taxon>Cyvirus</taxon>
        <taxon>Cyvirus cyprinidallo3</taxon>
    </lineage>
</organism>
<reference evidence="3" key="2">
    <citation type="submission" date="2007-03" db="EMBL/GenBank/DDBJ databases">
        <title>Comparative genomics of carp herpesviruses.</title>
        <authorList>
            <person name="Davison A.J."/>
            <person name="Kurobe T."/>
            <person name="Gatherer D."/>
            <person name="Cunningham C."/>
            <person name="Waltzek T.B."/>
            <person name="Korf I."/>
            <person name="Fukuda H."/>
            <person name="Hedrick R.P."/>
        </authorList>
    </citation>
    <scope>NUCLEOTIDE SEQUENCE</scope>
    <source>
        <strain evidence="3">KHV-U</strain>
    </source>
</reference>
<feature type="region of interest" description="Disordered" evidence="1">
    <location>
        <begin position="247"/>
        <end position="295"/>
    </location>
</feature>
<accession>A3QMM1</accession>
<feature type="compositionally biased region" description="Pro residues" evidence="1">
    <location>
        <begin position="254"/>
        <end position="273"/>
    </location>
</feature>
<evidence type="ECO:0000313" key="4">
    <source>
        <dbReference type="Proteomes" id="UP000106924"/>
    </source>
</evidence>
<dbReference type="EMBL" id="DQ657948">
    <property type="protein sequence ID" value="ABG42880.1"/>
    <property type="molecule type" value="Genomic_DNA"/>
</dbReference>
<name>A3QMM1_CYHV3</name>
<protein>
    <submittedName>
        <fullName evidence="3">Protein ORF53</fullName>
    </submittedName>
</protein>
<dbReference type="EMBL" id="DQ177346">
    <property type="protein sequence ID" value="ABC55191.1"/>
    <property type="molecule type" value="Genomic_DNA"/>
</dbReference>
<evidence type="ECO:0000256" key="1">
    <source>
        <dbReference type="SAM" id="MobiDB-lite"/>
    </source>
</evidence>
<evidence type="ECO:0000313" key="3">
    <source>
        <dbReference type="EMBL" id="ABG42880.1"/>
    </source>
</evidence>
<dbReference type="Proteomes" id="UP000156776">
    <property type="component" value="Segment"/>
</dbReference>
<evidence type="ECO:0000313" key="5">
    <source>
        <dbReference type="Proteomes" id="UP000156776"/>
    </source>
</evidence>
<dbReference type="RefSeq" id="YP_001096088.1">
    <property type="nucleotide sequence ID" value="NC_009127.1"/>
</dbReference>
<keyword evidence="5" id="KW-1185">Reference proteome</keyword>
<dbReference type="GeneID" id="11266383"/>